<dbReference type="InterPro" id="IPR009057">
    <property type="entry name" value="Homeodomain-like_sf"/>
</dbReference>
<feature type="domain" description="HTH tetR-type" evidence="3">
    <location>
        <begin position="1"/>
        <end position="55"/>
    </location>
</feature>
<keyword evidence="1 2" id="KW-0238">DNA-binding</keyword>
<reference evidence="4" key="1">
    <citation type="submission" date="2020-08" db="EMBL/GenBank/DDBJ databases">
        <title>Genome public.</title>
        <authorList>
            <person name="Liu C."/>
            <person name="Sun Q."/>
        </authorList>
    </citation>
    <scope>NUCLEOTIDE SEQUENCE</scope>
    <source>
        <strain evidence="4">BX5</strain>
    </source>
</reference>
<evidence type="ECO:0000313" key="5">
    <source>
        <dbReference type="Proteomes" id="UP000602260"/>
    </source>
</evidence>
<dbReference type="InterPro" id="IPR050109">
    <property type="entry name" value="HTH-type_TetR-like_transc_reg"/>
</dbReference>
<dbReference type="AlphaFoldDB" id="A0A8J6J5D6"/>
<dbReference type="Proteomes" id="UP000602260">
    <property type="component" value="Unassembled WGS sequence"/>
</dbReference>
<dbReference type="GO" id="GO:0003700">
    <property type="term" value="F:DNA-binding transcription factor activity"/>
    <property type="evidence" value="ECO:0007669"/>
    <property type="project" value="TreeGrafter"/>
</dbReference>
<dbReference type="Pfam" id="PF00440">
    <property type="entry name" value="TetR_N"/>
    <property type="match status" value="1"/>
</dbReference>
<accession>A0A8J6J5D6</accession>
<evidence type="ECO:0000313" key="4">
    <source>
        <dbReference type="EMBL" id="MBC5717222.1"/>
    </source>
</evidence>
<evidence type="ECO:0000256" key="2">
    <source>
        <dbReference type="PROSITE-ProRule" id="PRU00335"/>
    </source>
</evidence>
<gene>
    <name evidence="4" type="ORF">H8S55_07805</name>
</gene>
<evidence type="ECO:0000259" key="3">
    <source>
        <dbReference type="PROSITE" id="PS50977"/>
    </source>
</evidence>
<dbReference type="InterPro" id="IPR001647">
    <property type="entry name" value="HTH_TetR"/>
</dbReference>
<evidence type="ECO:0000256" key="1">
    <source>
        <dbReference type="ARBA" id="ARBA00023125"/>
    </source>
</evidence>
<comment type="caution">
    <text evidence="4">The sequence shown here is derived from an EMBL/GenBank/DDBJ whole genome shotgun (WGS) entry which is preliminary data.</text>
</comment>
<dbReference type="GO" id="GO:0000976">
    <property type="term" value="F:transcription cis-regulatory region binding"/>
    <property type="evidence" value="ECO:0007669"/>
    <property type="project" value="TreeGrafter"/>
</dbReference>
<feature type="DNA-binding region" description="H-T-H motif" evidence="2">
    <location>
        <begin position="18"/>
        <end position="37"/>
    </location>
</feature>
<dbReference type="EMBL" id="JACOPN010000004">
    <property type="protein sequence ID" value="MBC5717222.1"/>
    <property type="molecule type" value="Genomic_DNA"/>
</dbReference>
<proteinExistence type="predicted"/>
<dbReference type="PANTHER" id="PTHR30055:SF226">
    <property type="entry name" value="HTH-TYPE TRANSCRIPTIONAL REGULATOR PKSA"/>
    <property type="match status" value="1"/>
</dbReference>
<protein>
    <submittedName>
        <fullName evidence="4">TetR/AcrR family transcriptional regulator</fullName>
    </submittedName>
</protein>
<sequence>MLRGAVSLFLEKGYEGTTTAEIARAAGMTPSSFFRAYPSKEALLLELVRRMFSGQFALAQQHSGPTDPVVLYAVETAIQLHIAELSEPLRDLYVTGYSLPTTSAYIYHSTAKRLQVIFGPYLPQLQAKDFYEMELASAGMMRSFMSVPCDLYFTIEAKISRFLDCALTLYHVPQKQREEIIHFVLHLDLRTMAVGIIQSTVMQAEQGFALLPELDQDTHDRKEERK</sequence>
<organism evidence="4 5">
    <name type="scientific">Flintibacter faecis</name>
    <dbReference type="NCBI Taxonomy" id="2763047"/>
    <lineage>
        <taxon>Bacteria</taxon>
        <taxon>Bacillati</taxon>
        <taxon>Bacillota</taxon>
        <taxon>Clostridia</taxon>
        <taxon>Eubacteriales</taxon>
        <taxon>Flintibacter</taxon>
    </lineage>
</organism>
<dbReference type="PRINTS" id="PR00455">
    <property type="entry name" value="HTHTETR"/>
</dbReference>
<name>A0A8J6J5D6_9FIRM</name>
<dbReference type="SUPFAM" id="SSF46689">
    <property type="entry name" value="Homeodomain-like"/>
    <property type="match status" value="1"/>
</dbReference>
<dbReference type="PANTHER" id="PTHR30055">
    <property type="entry name" value="HTH-TYPE TRANSCRIPTIONAL REGULATOR RUTR"/>
    <property type="match status" value="1"/>
</dbReference>
<keyword evidence="5" id="KW-1185">Reference proteome</keyword>
<dbReference type="PROSITE" id="PS50977">
    <property type="entry name" value="HTH_TETR_2"/>
    <property type="match status" value="1"/>
</dbReference>
<dbReference type="Gene3D" id="1.10.357.10">
    <property type="entry name" value="Tetracycline Repressor, domain 2"/>
    <property type="match status" value="1"/>
</dbReference>